<proteinExistence type="predicted"/>
<name>A0A8T0RKL8_PANVG</name>
<dbReference type="Gene3D" id="3.40.1090.10">
    <property type="entry name" value="Cytosolic phospholipase A2 catalytic domain"/>
    <property type="match status" value="1"/>
</dbReference>
<sequence>MRSCRTYQWVPQRHQPSSPTPLPDEGQGWQEEGLQPCRWWPRREQPHSVRDEPGVPGHHPGERHFFPVKPADYGRFMVISLGCGSNRNRRYCAKAAARWGIFSWLIKGGTAPIVDMFNSASADMVDIHLCVLFRALHSSENYLRIQYDRLTGSAGSVDDSSKENMDRLVRSGRGSWT</sequence>
<feature type="compositionally biased region" description="Basic and acidic residues" evidence="1">
    <location>
        <begin position="159"/>
        <end position="169"/>
    </location>
</feature>
<feature type="region of interest" description="Disordered" evidence="1">
    <location>
        <begin position="1"/>
        <end position="29"/>
    </location>
</feature>
<evidence type="ECO:0000256" key="1">
    <source>
        <dbReference type="SAM" id="MobiDB-lite"/>
    </source>
</evidence>
<keyword evidence="3" id="KW-1185">Reference proteome</keyword>
<dbReference type="SUPFAM" id="SSF52151">
    <property type="entry name" value="FabD/lysophospholipase-like"/>
    <property type="match status" value="1"/>
</dbReference>
<dbReference type="Proteomes" id="UP000823388">
    <property type="component" value="Chromosome 6K"/>
</dbReference>
<organism evidence="2 3">
    <name type="scientific">Panicum virgatum</name>
    <name type="common">Blackwell switchgrass</name>
    <dbReference type="NCBI Taxonomy" id="38727"/>
    <lineage>
        <taxon>Eukaryota</taxon>
        <taxon>Viridiplantae</taxon>
        <taxon>Streptophyta</taxon>
        <taxon>Embryophyta</taxon>
        <taxon>Tracheophyta</taxon>
        <taxon>Spermatophyta</taxon>
        <taxon>Magnoliopsida</taxon>
        <taxon>Liliopsida</taxon>
        <taxon>Poales</taxon>
        <taxon>Poaceae</taxon>
        <taxon>PACMAD clade</taxon>
        <taxon>Panicoideae</taxon>
        <taxon>Panicodae</taxon>
        <taxon>Paniceae</taxon>
        <taxon>Panicinae</taxon>
        <taxon>Panicum</taxon>
        <taxon>Panicum sect. Hiantes</taxon>
    </lineage>
</organism>
<dbReference type="PANTHER" id="PTHR32176">
    <property type="entry name" value="XYLOSE ISOMERASE"/>
    <property type="match status" value="1"/>
</dbReference>
<feature type="region of interest" description="Disordered" evidence="1">
    <location>
        <begin position="153"/>
        <end position="177"/>
    </location>
</feature>
<accession>A0A8T0RKL8</accession>
<dbReference type="AlphaFoldDB" id="A0A8T0RKL8"/>
<protein>
    <submittedName>
        <fullName evidence="2">Uncharacterized protein</fullName>
    </submittedName>
</protein>
<dbReference type="EMBL" id="CM029047">
    <property type="protein sequence ID" value="KAG2585458.1"/>
    <property type="molecule type" value="Genomic_DNA"/>
</dbReference>
<reference evidence="2" key="1">
    <citation type="submission" date="2020-05" db="EMBL/GenBank/DDBJ databases">
        <title>WGS assembly of Panicum virgatum.</title>
        <authorList>
            <person name="Lovell J.T."/>
            <person name="Jenkins J."/>
            <person name="Shu S."/>
            <person name="Juenger T.E."/>
            <person name="Schmutz J."/>
        </authorList>
    </citation>
    <scope>NUCLEOTIDE SEQUENCE</scope>
    <source>
        <strain evidence="2">AP13</strain>
    </source>
</reference>
<evidence type="ECO:0000313" key="2">
    <source>
        <dbReference type="EMBL" id="KAG2585458.1"/>
    </source>
</evidence>
<dbReference type="InterPro" id="IPR016035">
    <property type="entry name" value="Acyl_Trfase/lysoPLipase"/>
</dbReference>
<evidence type="ECO:0000313" key="3">
    <source>
        <dbReference type="Proteomes" id="UP000823388"/>
    </source>
</evidence>
<comment type="caution">
    <text evidence="2">The sequence shown here is derived from an EMBL/GenBank/DDBJ whole genome shotgun (WGS) entry which is preliminary data.</text>
</comment>
<dbReference type="PANTHER" id="PTHR32176:SF46">
    <property type="entry name" value="PATATIN"/>
    <property type="match status" value="1"/>
</dbReference>
<gene>
    <name evidence="2" type="ORF">PVAP13_6KG391650</name>
</gene>
<dbReference type="GO" id="GO:0004620">
    <property type="term" value="F:phospholipase activity"/>
    <property type="evidence" value="ECO:0007669"/>
    <property type="project" value="TreeGrafter"/>
</dbReference>
<dbReference type="GO" id="GO:0047372">
    <property type="term" value="F:monoacylglycerol lipase activity"/>
    <property type="evidence" value="ECO:0007669"/>
    <property type="project" value="TreeGrafter"/>
</dbReference>